<dbReference type="AlphaFoldDB" id="A0A6A6GYJ2"/>
<protein>
    <submittedName>
        <fullName evidence="4">FAD-binding domain-containing protein</fullName>
    </submittedName>
</protein>
<evidence type="ECO:0000259" key="3">
    <source>
        <dbReference type="PROSITE" id="PS51387"/>
    </source>
</evidence>
<accession>A0A6A6GYJ2</accession>
<dbReference type="EMBL" id="ML991838">
    <property type="protein sequence ID" value="KAF2230661.1"/>
    <property type="molecule type" value="Genomic_DNA"/>
</dbReference>
<dbReference type="Gene3D" id="3.30.465.10">
    <property type="match status" value="2"/>
</dbReference>
<evidence type="ECO:0000313" key="4">
    <source>
        <dbReference type="EMBL" id="KAF2230661.1"/>
    </source>
</evidence>
<evidence type="ECO:0000256" key="1">
    <source>
        <dbReference type="ARBA" id="ARBA00005466"/>
    </source>
</evidence>
<organism evidence="4 5">
    <name type="scientific">Viridothelium virens</name>
    <name type="common">Speckled blister lichen</name>
    <name type="synonym">Trypethelium virens</name>
    <dbReference type="NCBI Taxonomy" id="1048519"/>
    <lineage>
        <taxon>Eukaryota</taxon>
        <taxon>Fungi</taxon>
        <taxon>Dikarya</taxon>
        <taxon>Ascomycota</taxon>
        <taxon>Pezizomycotina</taxon>
        <taxon>Dothideomycetes</taxon>
        <taxon>Dothideomycetes incertae sedis</taxon>
        <taxon>Trypetheliales</taxon>
        <taxon>Trypetheliaceae</taxon>
        <taxon>Viridothelium</taxon>
    </lineage>
</organism>
<reference evidence="4" key="1">
    <citation type="journal article" date="2020" name="Stud. Mycol.">
        <title>101 Dothideomycetes genomes: a test case for predicting lifestyles and emergence of pathogens.</title>
        <authorList>
            <person name="Haridas S."/>
            <person name="Albert R."/>
            <person name="Binder M."/>
            <person name="Bloem J."/>
            <person name="Labutti K."/>
            <person name="Salamov A."/>
            <person name="Andreopoulos B."/>
            <person name="Baker S."/>
            <person name="Barry K."/>
            <person name="Bills G."/>
            <person name="Bluhm B."/>
            <person name="Cannon C."/>
            <person name="Castanera R."/>
            <person name="Culley D."/>
            <person name="Daum C."/>
            <person name="Ezra D."/>
            <person name="Gonzalez J."/>
            <person name="Henrissat B."/>
            <person name="Kuo A."/>
            <person name="Liang C."/>
            <person name="Lipzen A."/>
            <person name="Lutzoni F."/>
            <person name="Magnuson J."/>
            <person name="Mondo S."/>
            <person name="Nolan M."/>
            <person name="Ohm R."/>
            <person name="Pangilinan J."/>
            <person name="Park H.-J."/>
            <person name="Ramirez L."/>
            <person name="Alfaro M."/>
            <person name="Sun H."/>
            <person name="Tritt A."/>
            <person name="Yoshinaga Y."/>
            <person name="Zwiers L.-H."/>
            <person name="Turgeon B."/>
            <person name="Goodwin S."/>
            <person name="Spatafora J."/>
            <person name="Crous P."/>
            <person name="Grigoriev I."/>
        </authorList>
    </citation>
    <scope>NUCLEOTIDE SEQUENCE</scope>
    <source>
        <strain evidence="4">Tuck. ex Michener</strain>
    </source>
</reference>
<evidence type="ECO:0000313" key="5">
    <source>
        <dbReference type="Proteomes" id="UP000800092"/>
    </source>
</evidence>
<name>A0A6A6GYJ2_VIRVR</name>
<dbReference type="SUPFAM" id="SSF56176">
    <property type="entry name" value="FAD-binding/transporter-associated domain-like"/>
    <property type="match status" value="1"/>
</dbReference>
<keyword evidence="5" id="KW-1185">Reference proteome</keyword>
<dbReference type="PANTHER" id="PTHR13878">
    <property type="entry name" value="GULONOLACTONE OXIDASE"/>
    <property type="match status" value="1"/>
</dbReference>
<dbReference type="GO" id="GO:0071949">
    <property type="term" value="F:FAD binding"/>
    <property type="evidence" value="ECO:0007669"/>
    <property type="project" value="InterPro"/>
</dbReference>
<feature type="domain" description="FAD-binding PCMH-type" evidence="3">
    <location>
        <begin position="115"/>
        <end position="290"/>
    </location>
</feature>
<dbReference type="OrthoDB" id="9983560at2759"/>
<gene>
    <name evidence="4" type="ORF">EV356DRAFT_453566</name>
</gene>
<dbReference type="InterPro" id="IPR016166">
    <property type="entry name" value="FAD-bd_PCMH"/>
</dbReference>
<dbReference type="PANTHER" id="PTHR13878:SF91">
    <property type="entry name" value="FAD BINDING DOMAIN PROTEIN (AFU_ORTHOLOGUE AFUA_6G12070)-RELATED"/>
    <property type="match status" value="1"/>
</dbReference>
<keyword evidence="2" id="KW-0560">Oxidoreductase</keyword>
<comment type="similarity">
    <text evidence="1">Belongs to the oxygen-dependent FAD-linked oxidoreductase family.</text>
</comment>
<dbReference type="GO" id="GO:0016491">
    <property type="term" value="F:oxidoreductase activity"/>
    <property type="evidence" value="ECO:0007669"/>
    <property type="project" value="UniProtKB-KW"/>
</dbReference>
<proteinExistence type="inferred from homology"/>
<dbReference type="PROSITE" id="PS51387">
    <property type="entry name" value="FAD_PCMH"/>
    <property type="match status" value="1"/>
</dbReference>
<dbReference type="InterPro" id="IPR050432">
    <property type="entry name" value="FAD-linked_Oxidoreductases_BP"/>
</dbReference>
<sequence>MLWSALLANGAVTSSNSSCRCFPGDSCWPSTDAWNAFNESLGGKLVATVPLAAPCHAEFANTTTYDKLVCDQLQNDWTLPQAHYDSSSSVMAPFFANRSCDPYTGEYAQCAVGTYINYAVNVSEPKDVIDTINFAQANNIRLVIRNTGHDYNGKSTGAGSIGVWTHHLKDIQIIDYESPHYTGKAIKLGAGVQGFEAYDAANASGLVVVGGECPTVGLAGGYTQGGGHSALASKYGLAADQTLEFEVVDGTGTLLNVSRYENSDLFWALSGGGGGTYGVVTSMTSKAHPDMITSGANLTFTNENITQDSYYSAVGAFNTVLPTIVDAGAMAVWYFTNTSFSLSPLTAPGLTKAQVIALLKPYTDTLPELGIKFEAYTGQFTGYLDEFNHMFSTIDVGIAQYGGRWIPRSVVQANNTALMAAYRNITEDGATFIGVGLNVSKAVAGDVYNAVNEGWRDCLIDTVITTPWNFTAPWSEMIANQVKMTDSYIPQLEALTPGGGTYLNECDFLQPGWKDALYGANYDRLLSIKNKHDPTHMFYATTAVGSDYWQVQADGRLCSTQQQY</sequence>
<dbReference type="Proteomes" id="UP000800092">
    <property type="component" value="Unassembled WGS sequence"/>
</dbReference>
<dbReference type="InterPro" id="IPR016169">
    <property type="entry name" value="FAD-bd_PCMH_sub2"/>
</dbReference>
<dbReference type="Pfam" id="PF01565">
    <property type="entry name" value="FAD_binding_4"/>
    <property type="match status" value="1"/>
</dbReference>
<dbReference type="InterPro" id="IPR036318">
    <property type="entry name" value="FAD-bd_PCMH-like_sf"/>
</dbReference>
<dbReference type="InterPro" id="IPR006094">
    <property type="entry name" value="Oxid_FAD_bind_N"/>
</dbReference>
<dbReference type="InterPro" id="IPR012951">
    <property type="entry name" value="BBE"/>
</dbReference>
<dbReference type="Pfam" id="PF08031">
    <property type="entry name" value="BBE"/>
    <property type="match status" value="1"/>
</dbReference>
<evidence type="ECO:0000256" key="2">
    <source>
        <dbReference type="ARBA" id="ARBA00023002"/>
    </source>
</evidence>